<dbReference type="RefSeq" id="XP_022254690.1">
    <property type="nucleotide sequence ID" value="XM_022398982.1"/>
</dbReference>
<name>A0ABM1TFN4_LIMPO</name>
<evidence type="ECO:0000313" key="6">
    <source>
        <dbReference type="RefSeq" id="XP_022254690.1"/>
    </source>
</evidence>
<dbReference type="Gene3D" id="4.10.1000.10">
    <property type="entry name" value="Zinc finger, CCCH-type"/>
    <property type="match status" value="2"/>
</dbReference>
<feature type="zinc finger region" description="C3H1-type" evidence="1">
    <location>
        <begin position="710"/>
        <end position="737"/>
    </location>
</feature>
<dbReference type="SMART" id="SM00356">
    <property type="entry name" value="ZnF_C3H1"/>
    <property type="match status" value="5"/>
</dbReference>
<feature type="compositionally biased region" description="Basic and acidic residues" evidence="2">
    <location>
        <begin position="791"/>
        <end position="802"/>
    </location>
</feature>
<evidence type="ECO:0000259" key="3">
    <source>
        <dbReference type="PROSITE" id="PS50103"/>
    </source>
</evidence>
<gene>
    <name evidence="5 6" type="primary">LOC106470382</name>
</gene>
<dbReference type="PANTHER" id="PTHR46156">
    <property type="entry name" value="CCCH ZINGC FINGER"/>
    <property type="match status" value="1"/>
</dbReference>
<keyword evidence="1" id="KW-0863">Zinc-finger</keyword>
<dbReference type="PANTHER" id="PTHR46156:SF1">
    <property type="entry name" value="ZINC FINGER CCCH DOMAIN-CONTAINING PROTEIN 3"/>
    <property type="match status" value="1"/>
</dbReference>
<dbReference type="PROSITE" id="PS50103">
    <property type="entry name" value="ZF_C3H1"/>
    <property type="match status" value="4"/>
</dbReference>
<keyword evidence="1" id="KW-0479">Metal-binding</keyword>
<evidence type="ECO:0000256" key="1">
    <source>
        <dbReference type="PROSITE-ProRule" id="PRU00723"/>
    </source>
</evidence>
<feature type="domain" description="C3H1-type" evidence="3">
    <location>
        <begin position="683"/>
        <end position="709"/>
    </location>
</feature>
<accession>A0ABM1TFN4</accession>
<reference evidence="5 6" key="1">
    <citation type="submission" date="2025-05" db="UniProtKB">
        <authorList>
            <consortium name="RefSeq"/>
        </authorList>
    </citation>
    <scope>IDENTIFICATION</scope>
    <source>
        <tissue evidence="5 6">Muscle</tissue>
    </source>
</reference>
<feature type="zinc finger region" description="C3H1-type" evidence="1">
    <location>
        <begin position="738"/>
        <end position="760"/>
    </location>
</feature>
<protein>
    <submittedName>
        <fullName evidence="5 6">Uncharacterized protein LOC106470382 isoform X1</fullName>
    </submittedName>
</protein>
<feature type="domain" description="C3H1-type" evidence="3">
    <location>
        <begin position="629"/>
        <end position="657"/>
    </location>
</feature>
<feature type="zinc finger region" description="C3H1-type" evidence="1">
    <location>
        <begin position="629"/>
        <end position="657"/>
    </location>
</feature>
<dbReference type="RefSeq" id="XP_022254689.1">
    <property type="nucleotide sequence ID" value="XM_022398981.1"/>
</dbReference>
<evidence type="ECO:0000313" key="5">
    <source>
        <dbReference type="RefSeq" id="XP_022254689.1"/>
    </source>
</evidence>
<feature type="zinc finger region" description="C3H1-type" evidence="1">
    <location>
        <begin position="683"/>
        <end position="709"/>
    </location>
</feature>
<keyword evidence="4" id="KW-1185">Reference proteome</keyword>
<evidence type="ECO:0000313" key="4">
    <source>
        <dbReference type="Proteomes" id="UP000694941"/>
    </source>
</evidence>
<feature type="domain" description="C3H1-type" evidence="3">
    <location>
        <begin position="710"/>
        <end position="737"/>
    </location>
</feature>
<evidence type="ECO:0000256" key="2">
    <source>
        <dbReference type="SAM" id="MobiDB-lite"/>
    </source>
</evidence>
<feature type="domain" description="C3H1-type" evidence="3">
    <location>
        <begin position="738"/>
        <end position="760"/>
    </location>
</feature>
<feature type="region of interest" description="Disordered" evidence="2">
    <location>
        <begin position="791"/>
        <end position="843"/>
    </location>
</feature>
<organism evidence="4 6">
    <name type="scientific">Limulus polyphemus</name>
    <name type="common">Atlantic horseshoe crab</name>
    <dbReference type="NCBI Taxonomy" id="6850"/>
    <lineage>
        <taxon>Eukaryota</taxon>
        <taxon>Metazoa</taxon>
        <taxon>Ecdysozoa</taxon>
        <taxon>Arthropoda</taxon>
        <taxon>Chelicerata</taxon>
        <taxon>Merostomata</taxon>
        <taxon>Xiphosura</taxon>
        <taxon>Limulidae</taxon>
        <taxon>Limulus</taxon>
    </lineage>
</organism>
<dbReference type="Proteomes" id="UP000694941">
    <property type="component" value="Unplaced"/>
</dbReference>
<sequence>MADDEQRTLEQEIEFLSRLIQNHAKSSSMPCSTSFVRNPSTNIRCSEKRVKNWIIPGNNKCIHRNLNSNHSLYYHKKEHQYLPYPYRIVNHKADHVKCPDMSSRSSEIIAKSRFKLVRPPTSSVASLTPITIQGHKLASETKTKEQSTVPSLLVSNNSTSVVKKAHKMSLINSTSVLSSASVVKKKFQGAKSQAEPSSMIISSPMFQKKHQLVSVINDHNRNTSVSVMKTLKFRKDSCVTDFKDITKCNRRNTVFKKQNSIKTQSKNTMHVKGKASYDDPKDLICSSKMLQKAVSSKENQFLNEKFHNDKKQEYYHNLQGSSNRKLTKQLKAARTLVKQPTTNRAPIVQLSTSREFVTQTRLIRKCKLSDKTTKLIRTPLIRIVKSKYKVINEKVQQGRTSFQNRKILSPVEKSRCDYKPVVRSKKNKSHIIGGSTWNWNKKSFMYKKRTCQAHHQILKPTSKHVYKGYHMFLKNKFIRKPDHQQISRKNQTKMVIIGGLMYRASNMKLSRAVKLNGNKKLGHKTCKLLQRGKHSKSQVVIVRGVRYQMDPSGRTLQKISNMNSENKAWTKESSRSVLKRIDLGRATYVQTKPGVLTKTGFCEARSFASQAVSRSIKCVLEAFQKKTKRKTNQYCMFFNRFGKCHKRNICPYIHDPEKVAVCTRFLRGTCKVVDCLFSHQISPDKMSVCSFFLQGRCNHDKCPYRHVNVNPNAEICRDFLKGYCPARDQCKKQHVLSCPEFKKTGQCLKGSSCPLSHPVKSNMKSTWPSIPQKEEMPLQVQDKKEIKHCQKSISESKDSIKETEDEGIQPPSKLPRLPSYISLVDHSKKETPESVQDTKAGKGELSLQIRPNFLVRFTPAFKHK</sequence>
<dbReference type="GeneID" id="106470382"/>
<proteinExistence type="predicted"/>
<keyword evidence="1" id="KW-0862">Zinc</keyword>
<dbReference type="InterPro" id="IPR000571">
    <property type="entry name" value="Znf_CCCH"/>
</dbReference>